<accession>A0A5A9PEG5</accession>
<dbReference type="EMBL" id="SOYY01000007">
    <property type="protein sequence ID" value="KAA0719067.1"/>
    <property type="molecule type" value="Genomic_DNA"/>
</dbReference>
<feature type="compositionally biased region" description="Polar residues" evidence="1">
    <location>
        <begin position="558"/>
        <end position="580"/>
    </location>
</feature>
<organism evidence="2 3">
    <name type="scientific">Triplophysa tibetana</name>
    <dbReference type="NCBI Taxonomy" id="1572043"/>
    <lineage>
        <taxon>Eukaryota</taxon>
        <taxon>Metazoa</taxon>
        <taxon>Chordata</taxon>
        <taxon>Craniata</taxon>
        <taxon>Vertebrata</taxon>
        <taxon>Euteleostomi</taxon>
        <taxon>Actinopterygii</taxon>
        <taxon>Neopterygii</taxon>
        <taxon>Teleostei</taxon>
        <taxon>Ostariophysi</taxon>
        <taxon>Cypriniformes</taxon>
        <taxon>Nemacheilidae</taxon>
        <taxon>Triplophysa</taxon>
    </lineage>
</organism>
<evidence type="ECO:0000256" key="1">
    <source>
        <dbReference type="SAM" id="MobiDB-lite"/>
    </source>
</evidence>
<feature type="region of interest" description="Disordered" evidence="1">
    <location>
        <begin position="19"/>
        <end position="45"/>
    </location>
</feature>
<evidence type="ECO:0000313" key="2">
    <source>
        <dbReference type="EMBL" id="KAA0719067.1"/>
    </source>
</evidence>
<comment type="caution">
    <text evidence="2">The sequence shown here is derived from an EMBL/GenBank/DDBJ whole genome shotgun (WGS) entry which is preliminary data.</text>
</comment>
<feature type="region of interest" description="Disordered" evidence="1">
    <location>
        <begin position="321"/>
        <end position="437"/>
    </location>
</feature>
<feature type="compositionally biased region" description="Polar residues" evidence="1">
    <location>
        <begin position="484"/>
        <end position="502"/>
    </location>
</feature>
<feature type="compositionally biased region" description="Basic residues" evidence="1">
    <location>
        <begin position="542"/>
        <end position="557"/>
    </location>
</feature>
<feature type="region of interest" description="Disordered" evidence="1">
    <location>
        <begin position="530"/>
        <end position="581"/>
    </location>
</feature>
<feature type="compositionally biased region" description="Polar residues" evidence="1">
    <location>
        <begin position="380"/>
        <end position="437"/>
    </location>
</feature>
<dbReference type="AlphaFoldDB" id="A0A5A9PEG5"/>
<gene>
    <name evidence="2" type="ORF">E1301_Tti007615</name>
</gene>
<feature type="compositionally biased region" description="Acidic residues" evidence="1">
    <location>
        <begin position="20"/>
        <end position="37"/>
    </location>
</feature>
<name>A0A5A9PEG5_9TELE</name>
<dbReference type="Proteomes" id="UP000324632">
    <property type="component" value="Chromosome 7"/>
</dbReference>
<sequence>MLSVIYFLRSFFEAPALEESGNEVLEDGESLQEECDEQQDHQERSETVLEATRDATEEYFETHSWHSDTFSNLSHETEDCCRTPLSSEAQSCSVGCLDSQSPCVKLSSSIKERDPSSAEMHQAVFDSPHRAVDRDKSQIENSEMIHVGEDDSGKSDAKECEDIYGNLPAGSGPDSFADDLSQIASPLVASEDLLESQILDVQSWNEPIIPLMDCDAVHSHVGDSADGNPQRDQIGINKTQSDHKVLQLMTSNKNKLQLNDNDTIKLTYNGTAVEDSDTEQLNGNELNVQNSEISLTVAQLPSLDTTLSESTGAIEETVEKSVEHNGIQSQKNTAKQSPQKNTTNHSPQKIIVNQSSQKNTVRQSSQKNTATHSFQKKTGAPSSQNTAKHSPQKITATHSPQNNTVDHSPQKKTVIQSTQKNTASHFPQKNIVKQSPQMNTVTHYPQINTVAHYPQINTITHYPQINTVAQYPQINTVAQYPQINTVSHPPQKNTVSHPPQKNTVKHSPQKNTITHYPHMNTVAYSPQNTVAHSPQRNTVSHPHQKNTLKHSAQKNKVKQSPQKNTVAHSPQKNAVKQSPQKKMITHNINRKALMFALTVGKVNP</sequence>
<feature type="compositionally biased region" description="Polar residues" evidence="1">
    <location>
        <begin position="326"/>
        <end position="373"/>
    </location>
</feature>
<keyword evidence="3" id="KW-1185">Reference proteome</keyword>
<feature type="region of interest" description="Disordered" evidence="1">
    <location>
        <begin position="484"/>
        <end position="513"/>
    </location>
</feature>
<feature type="compositionally biased region" description="Polar residues" evidence="1">
    <location>
        <begin position="530"/>
        <end position="541"/>
    </location>
</feature>
<reference evidence="2 3" key="1">
    <citation type="journal article" date="2019" name="Mol. Ecol. Resour.">
        <title>Chromosome-level genome assembly of Triplophysa tibetana, a fish adapted to the harsh high-altitude environment of the Tibetan Plateau.</title>
        <authorList>
            <person name="Yang X."/>
            <person name="Liu H."/>
            <person name="Ma Z."/>
            <person name="Zou Y."/>
            <person name="Zou M."/>
            <person name="Mao Y."/>
            <person name="Li X."/>
            <person name="Wang H."/>
            <person name="Chen T."/>
            <person name="Wang W."/>
            <person name="Yang R."/>
        </authorList>
    </citation>
    <scope>NUCLEOTIDE SEQUENCE [LARGE SCALE GENOMIC DNA]</scope>
    <source>
        <strain evidence="2">TTIB1903HZAU</strain>
        <tissue evidence="2">Muscle</tissue>
    </source>
</reference>
<proteinExistence type="predicted"/>
<evidence type="ECO:0000313" key="3">
    <source>
        <dbReference type="Proteomes" id="UP000324632"/>
    </source>
</evidence>
<protein>
    <submittedName>
        <fullName evidence="2">Uncharacterized protein</fullName>
    </submittedName>
</protein>